<organism evidence="1 2">
    <name type="scientific">Aquariibacter albus</name>
    <dbReference type="NCBI Taxonomy" id="2759899"/>
    <lineage>
        <taxon>Bacteria</taxon>
        <taxon>Pseudomonadati</taxon>
        <taxon>Pseudomonadota</taxon>
        <taxon>Betaproteobacteria</taxon>
        <taxon>Burkholderiales</taxon>
        <taxon>Sphaerotilaceae</taxon>
        <taxon>Aquariibacter</taxon>
    </lineage>
</organism>
<keyword evidence="2" id="KW-1185">Reference proteome</keyword>
<protein>
    <submittedName>
        <fullName evidence="1">Type IV pilin protein</fullName>
    </submittedName>
</protein>
<gene>
    <name evidence="1" type="ORF">H4F90_06670</name>
</gene>
<comment type="caution">
    <text evidence="1">The sequence shown here is derived from an EMBL/GenBank/DDBJ whole genome shotgun (WGS) entry which is preliminary data.</text>
</comment>
<dbReference type="InterPro" id="IPR045584">
    <property type="entry name" value="Pilin-like"/>
</dbReference>
<evidence type="ECO:0000313" key="2">
    <source>
        <dbReference type="Proteomes" id="UP000586093"/>
    </source>
</evidence>
<dbReference type="Gene3D" id="3.30.700.10">
    <property type="entry name" value="Glycoprotein, Type 4 Pilin"/>
    <property type="match status" value="1"/>
</dbReference>
<evidence type="ECO:0000313" key="1">
    <source>
        <dbReference type="EMBL" id="MBB1161659.1"/>
    </source>
</evidence>
<dbReference type="EMBL" id="JACIVI010000001">
    <property type="protein sequence ID" value="MBB1161659.1"/>
    <property type="molecule type" value="Genomic_DNA"/>
</dbReference>
<dbReference type="GO" id="GO:0043683">
    <property type="term" value="P:type IV pilus assembly"/>
    <property type="evidence" value="ECO:0007669"/>
    <property type="project" value="InterPro"/>
</dbReference>
<sequence length="164" mass="17823">MSGRSRGIRRPAGWTLVELAVVLGLLTLLSSLTLPSFLAQQREGRRSEALGLLMEIELRQTQWHALNGSYSANLGSAELALDPHNSHSLQLQAPSGRYRIELHAVGSEGYQLRAIAQGSQDADLPCRLLVLEQAALHTRRLAGPAPEALLDATSSPGARRCWKL</sequence>
<dbReference type="RefSeq" id="WP_182662604.1">
    <property type="nucleotide sequence ID" value="NZ_JACIVI010000001.1"/>
</dbReference>
<name>A0A839HQS9_9BURK</name>
<reference evidence="1 2" key="1">
    <citation type="submission" date="2020-08" db="EMBL/GenBank/DDBJ databases">
        <title>Aquariorum lacteus gen. nov., sp. nov., a new member of the family Comamonadaceae, isolated from freshwater aquarium.</title>
        <authorList>
            <person name="Chun S.-J."/>
        </authorList>
    </citation>
    <scope>NUCLEOTIDE SEQUENCE [LARGE SCALE GENOMIC DNA]</scope>
    <source>
        <strain evidence="1 2">SJAQ100</strain>
    </source>
</reference>
<dbReference type="Proteomes" id="UP000586093">
    <property type="component" value="Unassembled WGS sequence"/>
</dbReference>
<dbReference type="SUPFAM" id="SSF54523">
    <property type="entry name" value="Pili subunits"/>
    <property type="match status" value="1"/>
</dbReference>
<dbReference type="InterPro" id="IPR031982">
    <property type="entry name" value="PilE-like"/>
</dbReference>
<accession>A0A839HQS9</accession>
<proteinExistence type="predicted"/>
<dbReference type="AlphaFoldDB" id="A0A839HQS9"/>
<dbReference type="Pfam" id="PF16732">
    <property type="entry name" value="ComP_DUS"/>
    <property type="match status" value="1"/>
</dbReference>